<evidence type="ECO:0000313" key="3">
    <source>
        <dbReference type="EMBL" id="MER5075271.1"/>
    </source>
</evidence>
<gene>
    <name evidence="2" type="ORF">JRA39_001737</name>
    <name evidence="3" type="ORF">KDV35_00010</name>
</gene>
<feature type="signal peptide" evidence="1">
    <location>
        <begin position="1"/>
        <end position="19"/>
    </location>
</feature>
<feature type="chain" id="PRO_5042483517" evidence="1">
    <location>
        <begin position="20"/>
        <end position="120"/>
    </location>
</feature>
<dbReference type="AlphaFoldDB" id="A0AAI9HYX9"/>
<keyword evidence="1" id="KW-0732">Signal</keyword>
<evidence type="ECO:0000256" key="1">
    <source>
        <dbReference type="SAM" id="SignalP"/>
    </source>
</evidence>
<organism evidence="2">
    <name type="scientific">Providencia stuartii</name>
    <dbReference type="NCBI Taxonomy" id="588"/>
    <lineage>
        <taxon>Bacteria</taxon>
        <taxon>Pseudomonadati</taxon>
        <taxon>Pseudomonadota</taxon>
        <taxon>Gammaproteobacteria</taxon>
        <taxon>Enterobacterales</taxon>
        <taxon>Morganellaceae</taxon>
        <taxon>Providencia</taxon>
    </lineage>
</organism>
<comment type="caution">
    <text evidence="2">The sequence shown here is derived from an EMBL/GenBank/DDBJ whole genome shotgun (WGS) entry which is preliminary data.</text>
</comment>
<reference evidence="2" key="2">
    <citation type="submission" date="2024-02" db="EMBL/GenBank/DDBJ databases">
        <authorList>
            <consortium name="Clinical and Environmental Microbiology Branch: Whole genome sequencing antimicrobial resistance pathogens in the healthcare setting"/>
        </authorList>
    </citation>
    <scope>NUCLEOTIDE SEQUENCE</scope>
    <source>
        <strain evidence="2">2020GO-00142</strain>
    </source>
</reference>
<dbReference type="EMBL" id="JAGSRH010000001">
    <property type="protein sequence ID" value="MER5075271.1"/>
    <property type="molecule type" value="Genomic_DNA"/>
</dbReference>
<evidence type="ECO:0000313" key="2">
    <source>
        <dbReference type="EMBL" id="EMP9432696.1"/>
    </source>
</evidence>
<reference evidence="3 4" key="1">
    <citation type="submission" date="2021-04" db="EMBL/GenBank/DDBJ databases">
        <title>Determining the burden of carbapenem-resistant Enterobacterales from a tertiary public heath setting in Bangladesh: a clinical, epidemiological, and molecular study.</title>
        <authorList>
            <person name="Farzana R."/>
            <person name="Walsh T.R."/>
        </authorList>
    </citation>
    <scope>NUCLEOTIDE SEQUENCE [LARGE SCALE GENOMIC DNA]</scope>
    <source>
        <strain evidence="3">Dmpro_s316</strain>
        <strain evidence="4">dmpro_s316</strain>
    </source>
</reference>
<accession>A0AAI9HYX9</accession>
<dbReference type="RefSeq" id="WP_249999103.1">
    <property type="nucleotide sequence ID" value="NZ_CP095443.1"/>
</dbReference>
<protein>
    <submittedName>
        <fullName evidence="2">Uncharacterized protein</fullName>
    </submittedName>
</protein>
<dbReference type="Proteomes" id="UP001495779">
    <property type="component" value="Unassembled WGS sequence"/>
</dbReference>
<dbReference type="EMBL" id="AAZDVE040000010">
    <property type="protein sequence ID" value="EMP9432696.1"/>
    <property type="molecule type" value="Genomic_DNA"/>
</dbReference>
<name>A0AAI9HYX9_PROST</name>
<proteinExistence type="predicted"/>
<evidence type="ECO:0000313" key="4">
    <source>
        <dbReference type="Proteomes" id="UP001495779"/>
    </source>
</evidence>
<sequence>MKVILLSILILTSFNLSVAKDICQKFKVISDKERDLIDSSQSGYKVISEGRSYLYTSPNINCKERNVFLIKNDLVNAYAVYRDFTFIMYLNKDGEIIVGWITSSQLVPTGTGIGPADENK</sequence>